<dbReference type="PANTHER" id="PTHR43685:SF2">
    <property type="entry name" value="GLYCOSYLTRANSFERASE 2-LIKE DOMAIN-CONTAINING PROTEIN"/>
    <property type="match status" value="1"/>
</dbReference>
<dbReference type="AlphaFoldDB" id="A0A382FTM1"/>
<dbReference type="InterPro" id="IPR029044">
    <property type="entry name" value="Nucleotide-diphossugar_trans"/>
</dbReference>
<name>A0A382FTM1_9ZZZZ</name>
<dbReference type="InterPro" id="IPR050834">
    <property type="entry name" value="Glycosyltransf_2"/>
</dbReference>
<evidence type="ECO:0000259" key="1">
    <source>
        <dbReference type="Pfam" id="PF00535"/>
    </source>
</evidence>
<evidence type="ECO:0000313" key="2">
    <source>
        <dbReference type="EMBL" id="SVB65311.1"/>
    </source>
</evidence>
<dbReference type="InterPro" id="IPR001173">
    <property type="entry name" value="Glyco_trans_2-like"/>
</dbReference>
<dbReference type="EMBL" id="UINC01051310">
    <property type="protein sequence ID" value="SVB65311.1"/>
    <property type="molecule type" value="Genomic_DNA"/>
</dbReference>
<gene>
    <name evidence="2" type="ORF">METZ01_LOCUS218165</name>
</gene>
<reference evidence="2" key="1">
    <citation type="submission" date="2018-05" db="EMBL/GenBank/DDBJ databases">
        <authorList>
            <person name="Lanie J.A."/>
            <person name="Ng W.-L."/>
            <person name="Kazmierczak K.M."/>
            <person name="Andrzejewski T.M."/>
            <person name="Davidsen T.M."/>
            <person name="Wayne K.J."/>
            <person name="Tettelin H."/>
            <person name="Glass J.I."/>
            <person name="Rusch D."/>
            <person name="Podicherti R."/>
            <person name="Tsui H.-C.T."/>
            <person name="Winkler M.E."/>
        </authorList>
    </citation>
    <scope>NUCLEOTIDE SEQUENCE</scope>
</reference>
<dbReference type="Pfam" id="PF00535">
    <property type="entry name" value="Glycos_transf_2"/>
    <property type="match status" value="1"/>
</dbReference>
<feature type="non-terminal residue" evidence="2">
    <location>
        <position position="141"/>
    </location>
</feature>
<feature type="domain" description="Glycosyltransferase 2-like" evidence="1">
    <location>
        <begin position="2"/>
        <end position="120"/>
    </location>
</feature>
<dbReference type="Gene3D" id="3.90.550.10">
    <property type="entry name" value="Spore Coat Polysaccharide Biosynthesis Protein SpsA, Chain A"/>
    <property type="match status" value="1"/>
</dbReference>
<organism evidence="2">
    <name type="scientific">marine metagenome</name>
    <dbReference type="NCBI Taxonomy" id="408172"/>
    <lineage>
        <taxon>unclassified sequences</taxon>
        <taxon>metagenomes</taxon>
        <taxon>ecological metagenomes</taxon>
    </lineage>
</organism>
<dbReference type="SUPFAM" id="SSF53448">
    <property type="entry name" value="Nucleotide-diphospho-sugar transferases"/>
    <property type="match status" value="1"/>
</dbReference>
<dbReference type="PANTHER" id="PTHR43685">
    <property type="entry name" value="GLYCOSYLTRANSFERASE"/>
    <property type="match status" value="1"/>
</dbReference>
<dbReference type="CDD" id="cd00761">
    <property type="entry name" value="Glyco_tranf_GTA_type"/>
    <property type="match status" value="1"/>
</dbReference>
<sequence>MFNAGPWIREALMSVATQTHPVHECIVVDDGSTDDGPDIVREVQRGKTLPLTLIEIEHAGVSVARNTGIDNASGFYIALLDSDDVWNERKLEYQLETMQRTEANMCTTGYVLFDSETRRVRGVVSVRRLDRAIRRWLALEG</sequence>
<proteinExistence type="predicted"/>
<protein>
    <recommendedName>
        <fullName evidence="1">Glycosyltransferase 2-like domain-containing protein</fullName>
    </recommendedName>
</protein>
<accession>A0A382FTM1</accession>